<evidence type="ECO:0000313" key="3">
    <source>
        <dbReference type="EMBL" id="KAE9017081.1"/>
    </source>
</evidence>
<protein>
    <submittedName>
        <fullName evidence="3">Uncharacterized protein</fullName>
    </submittedName>
</protein>
<evidence type="ECO:0000313" key="6">
    <source>
        <dbReference type="Proteomes" id="UP000434957"/>
    </source>
</evidence>
<proteinExistence type="predicted"/>
<organism evidence="3 7">
    <name type="scientific">Phytophthora rubi</name>
    <dbReference type="NCBI Taxonomy" id="129364"/>
    <lineage>
        <taxon>Eukaryota</taxon>
        <taxon>Sar</taxon>
        <taxon>Stramenopiles</taxon>
        <taxon>Oomycota</taxon>
        <taxon>Peronosporomycetes</taxon>
        <taxon>Peronosporales</taxon>
        <taxon>Peronosporaceae</taxon>
        <taxon>Phytophthora</taxon>
    </lineage>
</organism>
<reference evidence="5 7" key="1">
    <citation type="submission" date="2018-09" db="EMBL/GenBank/DDBJ databases">
        <title>Genomic investigation of the strawberry pathogen Phytophthora fragariae indicates pathogenicity is determined by transcriptional variation in three key races.</title>
        <authorList>
            <person name="Adams T.M."/>
            <person name="Armitage A.D."/>
            <person name="Sobczyk M.K."/>
            <person name="Bates H.J."/>
            <person name="Dunwell J.M."/>
            <person name="Nellist C.F."/>
            <person name="Harrison R.J."/>
        </authorList>
    </citation>
    <scope>NUCLEOTIDE SEQUENCE [LARGE SCALE GENOMIC DNA]</scope>
    <source>
        <strain evidence="2 5">SCRP249</strain>
        <strain evidence="3 7">SCRP324</strain>
        <strain evidence="4 6">SCRP333</strain>
    </source>
</reference>
<dbReference type="EMBL" id="QXFT01001217">
    <property type="protein sequence ID" value="KAE9325130.1"/>
    <property type="molecule type" value="Genomic_DNA"/>
</dbReference>
<sequence>MCSLLGYATDKKGYKLLGVKTGAVVTARAGNIRFHEEFTVESGCIDNMLQNTFFRADHEVTSHVPVVRMQAGMHPYMPEADKRRPPFAIAEDGSDARAHSDVAGMPPESTSSDQPKRKRSARDDISQIRKAFQELD</sequence>
<dbReference type="AlphaFoldDB" id="A0A6A3LCB7"/>
<dbReference type="EMBL" id="QXFU01000893">
    <property type="protein sequence ID" value="KAE9017081.1"/>
    <property type="molecule type" value="Genomic_DNA"/>
</dbReference>
<evidence type="ECO:0000313" key="2">
    <source>
        <dbReference type="EMBL" id="KAE8970287.1"/>
    </source>
</evidence>
<comment type="caution">
    <text evidence="3">The sequence shown here is derived from an EMBL/GenBank/DDBJ whole genome shotgun (WGS) entry which is preliminary data.</text>
</comment>
<keyword evidence="6" id="KW-1185">Reference proteome</keyword>
<dbReference type="Proteomes" id="UP000434957">
    <property type="component" value="Unassembled WGS sequence"/>
</dbReference>
<dbReference type="Proteomes" id="UP000429607">
    <property type="component" value="Unassembled WGS sequence"/>
</dbReference>
<dbReference type="OrthoDB" id="10322906at2759"/>
<dbReference type="Proteomes" id="UP000435112">
    <property type="component" value="Unassembled WGS sequence"/>
</dbReference>
<dbReference type="EMBL" id="QXFV01004330">
    <property type="protein sequence ID" value="KAE8970287.1"/>
    <property type="molecule type" value="Genomic_DNA"/>
</dbReference>
<evidence type="ECO:0000313" key="5">
    <source>
        <dbReference type="Proteomes" id="UP000429607"/>
    </source>
</evidence>
<feature type="region of interest" description="Disordered" evidence="1">
    <location>
        <begin position="76"/>
        <end position="124"/>
    </location>
</feature>
<gene>
    <name evidence="2" type="ORF">PR001_g27250</name>
    <name evidence="3" type="ORF">PR002_g13489</name>
    <name evidence="4" type="ORF">PR003_g16560</name>
</gene>
<evidence type="ECO:0000256" key="1">
    <source>
        <dbReference type="SAM" id="MobiDB-lite"/>
    </source>
</evidence>
<accession>A0A6A3LCB7</accession>
<evidence type="ECO:0000313" key="7">
    <source>
        <dbReference type="Proteomes" id="UP000435112"/>
    </source>
</evidence>
<evidence type="ECO:0000313" key="4">
    <source>
        <dbReference type="EMBL" id="KAE9325130.1"/>
    </source>
</evidence>
<name>A0A6A3LCB7_9STRA</name>